<sequence>MLLALAACASAPPAPRVQTLTSATPAQMVVYIHEAAGDGAGELEVQPLRDPGVEDLRQRAERLQRQGHHRDAAEALDHALALVPGDPALLQERAEAALLLSDFTRAGELAVQAHAIGPGVGPLCRRHWATIEQVRLVQGDAEGAASAKAAIAACRVARPPRW</sequence>
<name>A0A518N5L5_9GAMM</name>
<dbReference type="EMBL" id="CP042218">
    <property type="protein sequence ID" value="QDW67216.1"/>
    <property type="molecule type" value="Genomic_DNA"/>
</dbReference>
<evidence type="ECO:0008006" key="3">
    <source>
        <dbReference type="Google" id="ProtNLM"/>
    </source>
</evidence>
<dbReference type="AlphaFoldDB" id="A0A518N5L5"/>
<accession>A0A518N5L5</accession>
<evidence type="ECO:0000313" key="2">
    <source>
        <dbReference type="Proteomes" id="UP000316584"/>
    </source>
</evidence>
<gene>
    <name evidence="1" type="ORF">FPZ22_10230</name>
</gene>
<evidence type="ECO:0000313" key="1">
    <source>
        <dbReference type="EMBL" id="QDW67216.1"/>
    </source>
</evidence>
<dbReference type="Proteomes" id="UP000316584">
    <property type="component" value="Chromosome"/>
</dbReference>
<dbReference type="KEGG" id="lug:FPZ22_10230"/>
<dbReference type="OrthoDB" id="5957580at2"/>
<organism evidence="1 2">
    <name type="scientific">Luteimonas granuli</name>
    <dbReference type="NCBI Taxonomy" id="1176533"/>
    <lineage>
        <taxon>Bacteria</taxon>
        <taxon>Pseudomonadati</taxon>
        <taxon>Pseudomonadota</taxon>
        <taxon>Gammaproteobacteria</taxon>
        <taxon>Lysobacterales</taxon>
        <taxon>Lysobacteraceae</taxon>
        <taxon>Luteimonas</taxon>
    </lineage>
</organism>
<dbReference type="InterPro" id="IPR011990">
    <property type="entry name" value="TPR-like_helical_dom_sf"/>
</dbReference>
<dbReference type="Gene3D" id="1.25.40.10">
    <property type="entry name" value="Tetratricopeptide repeat domain"/>
    <property type="match status" value="1"/>
</dbReference>
<dbReference type="RefSeq" id="WP_144892695.1">
    <property type="nucleotide sequence ID" value="NZ_CP042218.1"/>
</dbReference>
<reference evidence="1 2" key="1">
    <citation type="submission" date="2019-07" db="EMBL/GenBank/DDBJ databases">
        <title>Full genome sequence of Luteimonas sp. Gr-4.</title>
        <authorList>
            <person name="Im W.-T."/>
        </authorList>
    </citation>
    <scope>NUCLEOTIDE SEQUENCE [LARGE SCALE GENOMIC DNA]</scope>
    <source>
        <strain evidence="1 2">Gr-4</strain>
    </source>
</reference>
<keyword evidence="2" id="KW-1185">Reference proteome</keyword>
<dbReference type="SUPFAM" id="SSF48452">
    <property type="entry name" value="TPR-like"/>
    <property type="match status" value="1"/>
</dbReference>
<protein>
    <recommendedName>
        <fullName evidence="3">Tetratricopeptide repeat protein</fullName>
    </recommendedName>
</protein>
<proteinExistence type="predicted"/>